<organism evidence="2 3">
    <name type="scientific">Culicoidibacter larvae</name>
    <dbReference type="NCBI Taxonomy" id="2579976"/>
    <lineage>
        <taxon>Bacteria</taxon>
        <taxon>Bacillati</taxon>
        <taxon>Bacillota</taxon>
        <taxon>Culicoidibacteria</taxon>
        <taxon>Culicoidibacterales</taxon>
        <taxon>Culicoidibacteraceae</taxon>
        <taxon>Culicoidibacter</taxon>
    </lineage>
</organism>
<accession>A0A5R8Q7U6</accession>
<keyword evidence="3" id="KW-1185">Reference proteome</keyword>
<evidence type="ECO:0008006" key="4">
    <source>
        <dbReference type="Google" id="ProtNLM"/>
    </source>
</evidence>
<dbReference type="AlphaFoldDB" id="A0A5R8Q7U6"/>
<reference evidence="2 3" key="1">
    <citation type="submission" date="2019-05" db="EMBL/GenBank/DDBJ databases">
        <title>Culicoidintestinum kansasii gen. nov., sp. nov. from the gastrointestinal tract of the biting midge, Culicoides sonorensis.</title>
        <authorList>
            <person name="Neupane S."/>
            <person name="Ghosh A."/>
            <person name="Gunther S."/>
            <person name="Martin K."/>
            <person name="Zurek L."/>
        </authorList>
    </citation>
    <scope>NUCLEOTIDE SEQUENCE [LARGE SCALE GENOMIC DNA]</scope>
    <source>
        <strain evidence="2 3">CS-1</strain>
    </source>
</reference>
<name>A0A5R8Q7U6_9FIRM</name>
<feature type="chain" id="PRO_5039687033" description="Lipocalin-like domain-containing protein" evidence="1">
    <location>
        <begin position="27"/>
        <end position="164"/>
    </location>
</feature>
<sequence length="164" mass="18379">MKKTLFVLVGIALLLSGCFGNPLVSAELVGSWSTAFEGQDGAPNMLFEFNEDGTFKWYQDESVTSDNYYYGNYTVVNGEAAIRAAEQATGNSNLETQLQDYGFAADFNDLFFVILQQQGVMMDGVETKYQTETQVPLILQLNGPKNELYGVNYNTFTRYFMTKI</sequence>
<dbReference type="Proteomes" id="UP000306912">
    <property type="component" value="Unassembled WGS sequence"/>
</dbReference>
<comment type="caution">
    <text evidence="2">The sequence shown here is derived from an EMBL/GenBank/DDBJ whole genome shotgun (WGS) entry which is preliminary data.</text>
</comment>
<proteinExistence type="predicted"/>
<dbReference type="RefSeq" id="WP_138192196.1">
    <property type="nucleotide sequence ID" value="NZ_VBWP01000011.1"/>
</dbReference>
<feature type="signal peptide" evidence="1">
    <location>
        <begin position="1"/>
        <end position="26"/>
    </location>
</feature>
<evidence type="ECO:0000313" key="3">
    <source>
        <dbReference type="Proteomes" id="UP000306912"/>
    </source>
</evidence>
<evidence type="ECO:0000313" key="2">
    <source>
        <dbReference type="EMBL" id="TLG71543.1"/>
    </source>
</evidence>
<keyword evidence="1" id="KW-0732">Signal</keyword>
<dbReference type="EMBL" id="VBWP01000011">
    <property type="protein sequence ID" value="TLG71543.1"/>
    <property type="molecule type" value="Genomic_DNA"/>
</dbReference>
<dbReference type="InParanoid" id="A0A5R8Q7U6"/>
<protein>
    <recommendedName>
        <fullName evidence="4">Lipocalin-like domain-containing protein</fullName>
    </recommendedName>
</protein>
<gene>
    <name evidence="2" type="ORF">FEZ08_10645</name>
</gene>
<evidence type="ECO:0000256" key="1">
    <source>
        <dbReference type="SAM" id="SignalP"/>
    </source>
</evidence>
<dbReference type="PROSITE" id="PS51257">
    <property type="entry name" value="PROKAR_LIPOPROTEIN"/>
    <property type="match status" value="1"/>
</dbReference>